<keyword evidence="3" id="KW-1185">Reference proteome</keyword>
<proteinExistence type="predicted"/>
<reference evidence="2 3" key="1">
    <citation type="submission" date="2019-02" db="EMBL/GenBank/DDBJ databases">
        <title>Ureibacillus thermophilus.</title>
        <authorList>
            <person name="Sunny J.S."/>
            <person name="Natarajan A."/>
            <person name="Saleena L.M."/>
        </authorList>
    </citation>
    <scope>NUCLEOTIDE SEQUENCE [LARGE SCALE GENOMIC DNA]</scope>
    <source>
        <strain evidence="2 3">LM102</strain>
    </source>
</reference>
<dbReference type="RefSeq" id="WP_208650375.1">
    <property type="nucleotide sequence ID" value="NZ_CP036528.1"/>
</dbReference>
<evidence type="ECO:0000313" key="3">
    <source>
        <dbReference type="Proteomes" id="UP000291151"/>
    </source>
</evidence>
<name>A0A4P6UWN9_9BACL</name>
<sequence length="54" mass="6111">MISKKVFAIPVFFISIFLIGGWLGMGIGVISLWMFISTAVLYIIHFFTRLKSAQ</sequence>
<gene>
    <name evidence="2" type="ORF">DKZ56_13005</name>
</gene>
<protein>
    <submittedName>
        <fullName evidence="2">Uncharacterized protein</fullName>
    </submittedName>
</protein>
<accession>A0A4P6UWN9</accession>
<keyword evidence="1" id="KW-1133">Transmembrane helix</keyword>
<keyword evidence="1" id="KW-0812">Transmembrane</keyword>
<evidence type="ECO:0000313" key="2">
    <source>
        <dbReference type="EMBL" id="QBK26686.1"/>
    </source>
</evidence>
<dbReference type="Pfam" id="PF14150">
    <property type="entry name" value="YesK"/>
    <property type="match status" value="1"/>
</dbReference>
<organism evidence="2 3">
    <name type="scientific">Ureibacillus thermophilus</name>
    <dbReference type="NCBI Taxonomy" id="367743"/>
    <lineage>
        <taxon>Bacteria</taxon>
        <taxon>Bacillati</taxon>
        <taxon>Bacillota</taxon>
        <taxon>Bacilli</taxon>
        <taxon>Bacillales</taxon>
        <taxon>Caryophanaceae</taxon>
        <taxon>Ureibacillus</taxon>
    </lineage>
</organism>
<dbReference type="AlphaFoldDB" id="A0A4P6UWN9"/>
<dbReference type="Proteomes" id="UP000291151">
    <property type="component" value="Chromosome"/>
</dbReference>
<keyword evidence="1" id="KW-0472">Membrane</keyword>
<feature type="transmembrane region" description="Helical" evidence="1">
    <location>
        <begin position="30"/>
        <end position="48"/>
    </location>
</feature>
<feature type="transmembrane region" description="Helical" evidence="1">
    <location>
        <begin position="7"/>
        <end position="24"/>
    </location>
</feature>
<evidence type="ECO:0000256" key="1">
    <source>
        <dbReference type="SAM" id="Phobius"/>
    </source>
</evidence>
<dbReference type="KEGG" id="uth:DKZ56_13005"/>
<dbReference type="EMBL" id="CP036528">
    <property type="protein sequence ID" value="QBK26686.1"/>
    <property type="molecule type" value="Genomic_DNA"/>
</dbReference>
<dbReference type="InterPro" id="IPR025434">
    <property type="entry name" value="YesK-like"/>
</dbReference>